<dbReference type="PROSITE" id="PS01095">
    <property type="entry name" value="GH18_1"/>
    <property type="match status" value="1"/>
</dbReference>
<dbReference type="FunFam" id="3.10.50.10:FF:000001">
    <property type="entry name" value="Chitinase 3-like 1"/>
    <property type="match status" value="1"/>
</dbReference>
<dbReference type="InterPro" id="IPR011583">
    <property type="entry name" value="Chitinase_II/V-like_cat"/>
</dbReference>
<feature type="compositionally biased region" description="Low complexity" evidence="7">
    <location>
        <begin position="397"/>
        <end position="434"/>
    </location>
</feature>
<dbReference type="eggNOG" id="KOG2806">
    <property type="taxonomic scope" value="Eukaryota"/>
</dbReference>
<evidence type="ECO:0000256" key="2">
    <source>
        <dbReference type="ARBA" id="ARBA00022669"/>
    </source>
</evidence>
<dbReference type="AlphaFoldDB" id="A0A067RCR8"/>
<evidence type="ECO:0000259" key="9">
    <source>
        <dbReference type="PROSITE" id="PS50940"/>
    </source>
</evidence>
<dbReference type="SMART" id="SM00494">
    <property type="entry name" value="ChtBD2"/>
    <property type="match status" value="1"/>
</dbReference>
<feature type="compositionally biased region" description="Polar residues" evidence="7">
    <location>
        <begin position="387"/>
        <end position="396"/>
    </location>
</feature>
<dbReference type="PANTHER" id="PTHR11177">
    <property type="entry name" value="CHITINASE"/>
    <property type="match status" value="1"/>
</dbReference>
<reference evidence="11 12" key="1">
    <citation type="journal article" date="2014" name="Nat. Commun.">
        <title>Molecular traces of alternative social organization in a termite genome.</title>
        <authorList>
            <person name="Terrapon N."/>
            <person name="Li C."/>
            <person name="Robertson H.M."/>
            <person name="Ji L."/>
            <person name="Meng X."/>
            <person name="Booth W."/>
            <person name="Chen Z."/>
            <person name="Childers C.P."/>
            <person name="Glastad K.M."/>
            <person name="Gokhale K."/>
            <person name="Gowin J."/>
            <person name="Gronenberg W."/>
            <person name="Hermansen R.A."/>
            <person name="Hu H."/>
            <person name="Hunt B.G."/>
            <person name="Huylmans A.K."/>
            <person name="Khalil S.M."/>
            <person name="Mitchell R.D."/>
            <person name="Munoz-Torres M.C."/>
            <person name="Mustard J.A."/>
            <person name="Pan H."/>
            <person name="Reese J.T."/>
            <person name="Scharf M.E."/>
            <person name="Sun F."/>
            <person name="Vogel H."/>
            <person name="Xiao J."/>
            <person name="Yang W."/>
            <person name="Yang Z."/>
            <person name="Yang Z."/>
            <person name="Zhou J."/>
            <person name="Zhu J."/>
            <person name="Brent C.S."/>
            <person name="Elsik C.G."/>
            <person name="Goodisman M.A."/>
            <person name="Liberles D.A."/>
            <person name="Roe R.M."/>
            <person name="Vargo E.L."/>
            <person name="Vilcinskas A."/>
            <person name="Wang J."/>
            <person name="Bornberg-Bauer E."/>
            <person name="Korb J."/>
            <person name="Zhang G."/>
            <person name="Liebig J."/>
        </authorList>
    </citation>
    <scope>NUCLEOTIDE SEQUENCE [LARGE SCALE GENOMIC DNA]</scope>
    <source>
        <tissue evidence="11">Whole organism</tissue>
    </source>
</reference>
<evidence type="ECO:0000256" key="6">
    <source>
        <dbReference type="RuleBase" id="RU000489"/>
    </source>
</evidence>
<dbReference type="OMA" id="FYYCSGG"/>
<evidence type="ECO:0000256" key="3">
    <source>
        <dbReference type="ARBA" id="ARBA00022801"/>
    </source>
</evidence>
<dbReference type="GO" id="GO:0004568">
    <property type="term" value="F:chitinase activity"/>
    <property type="evidence" value="ECO:0007669"/>
    <property type="project" value="TreeGrafter"/>
</dbReference>
<dbReference type="Gene3D" id="3.10.50.10">
    <property type="match status" value="1"/>
</dbReference>
<accession>A0A067RCR8</accession>
<feature type="domain" description="GH18" evidence="10">
    <location>
        <begin position="25"/>
        <end position="383"/>
    </location>
</feature>
<dbReference type="PROSITE" id="PS51910">
    <property type="entry name" value="GH18_2"/>
    <property type="match status" value="1"/>
</dbReference>
<proteinExistence type="inferred from homology"/>
<comment type="similarity">
    <text evidence="1">Belongs to the glycosyl hydrolase 18 family. Chitinase class II subfamily.</text>
</comment>
<protein>
    <submittedName>
        <fullName evidence="11">Acidic mammalian chitinase</fullName>
    </submittedName>
</protein>
<evidence type="ECO:0000256" key="4">
    <source>
        <dbReference type="ARBA" id="ARBA00023157"/>
    </source>
</evidence>
<dbReference type="SMART" id="SM00636">
    <property type="entry name" value="Glyco_18"/>
    <property type="match status" value="1"/>
</dbReference>
<dbReference type="STRING" id="136037.A0A067RCR8"/>
<dbReference type="Proteomes" id="UP000027135">
    <property type="component" value="Unassembled WGS sequence"/>
</dbReference>
<keyword evidence="5 6" id="KW-0326">Glycosidase</keyword>
<evidence type="ECO:0000313" key="12">
    <source>
        <dbReference type="Proteomes" id="UP000027135"/>
    </source>
</evidence>
<dbReference type="InterPro" id="IPR001223">
    <property type="entry name" value="Glyco_hydro18_cat"/>
</dbReference>
<evidence type="ECO:0000259" key="10">
    <source>
        <dbReference type="PROSITE" id="PS51910"/>
    </source>
</evidence>
<dbReference type="InterPro" id="IPR017853">
    <property type="entry name" value="GH"/>
</dbReference>
<dbReference type="SUPFAM" id="SSF54556">
    <property type="entry name" value="Chitinase insertion domain"/>
    <property type="match status" value="1"/>
</dbReference>
<keyword evidence="4" id="KW-1015">Disulfide bond</keyword>
<keyword evidence="3 6" id="KW-0378">Hydrolase</keyword>
<dbReference type="InterPro" id="IPR050314">
    <property type="entry name" value="Glycosyl_Hydrlase_18"/>
</dbReference>
<keyword evidence="12" id="KW-1185">Reference proteome</keyword>
<name>A0A067RCR8_ZOONE</name>
<evidence type="ECO:0000256" key="8">
    <source>
        <dbReference type="SAM" id="SignalP"/>
    </source>
</evidence>
<dbReference type="GO" id="GO:0005975">
    <property type="term" value="P:carbohydrate metabolic process"/>
    <property type="evidence" value="ECO:0007669"/>
    <property type="project" value="InterPro"/>
</dbReference>
<dbReference type="SUPFAM" id="SSF51445">
    <property type="entry name" value="(Trans)glycosidases"/>
    <property type="match status" value="1"/>
</dbReference>
<dbReference type="Pfam" id="PF00704">
    <property type="entry name" value="Glyco_hydro_18"/>
    <property type="match status" value="1"/>
</dbReference>
<feature type="region of interest" description="Disordered" evidence="7">
    <location>
        <begin position="386"/>
        <end position="464"/>
    </location>
</feature>
<dbReference type="GO" id="GO:0005576">
    <property type="term" value="C:extracellular region"/>
    <property type="evidence" value="ECO:0007669"/>
    <property type="project" value="InterPro"/>
</dbReference>
<organism evidence="11 12">
    <name type="scientific">Zootermopsis nevadensis</name>
    <name type="common">Dampwood termite</name>
    <dbReference type="NCBI Taxonomy" id="136037"/>
    <lineage>
        <taxon>Eukaryota</taxon>
        <taxon>Metazoa</taxon>
        <taxon>Ecdysozoa</taxon>
        <taxon>Arthropoda</taxon>
        <taxon>Hexapoda</taxon>
        <taxon>Insecta</taxon>
        <taxon>Pterygota</taxon>
        <taxon>Neoptera</taxon>
        <taxon>Polyneoptera</taxon>
        <taxon>Dictyoptera</taxon>
        <taxon>Blattodea</taxon>
        <taxon>Blattoidea</taxon>
        <taxon>Termitoidae</taxon>
        <taxon>Termopsidae</taxon>
        <taxon>Zootermopsis</taxon>
    </lineage>
</organism>
<feature type="signal peptide" evidence="8">
    <location>
        <begin position="1"/>
        <end position="23"/>
    </location>
</feature>
<keyword evidence="2" id="KW-0147">Chitin-binding</keyword>
<keyword evidence="8" id="KW-0732">Signal</keyword>
<dbReference type="InParanoid" id="A0A067RCR8"/>
<dbReference type="EMBL" id="KK852722">
    <property type="protein sequence ID" value="KDR17721.1"/>
    <property type="molecule type" value="Genomic_DNA"/>
</dbReference>
<dbReference type="Gene3D" id="3.20.20.80">
    <property type="entry name" value="Glycosidases"/>
    <property type="match status" value="2"/>
</dbReference>
<gene>
    <name evidence="11" type="ORF">L798_07261</name>
</gene>
<dbReference type="GO" id="GO:0008061">
    <property type="term" value="F:chitin binding"/>
    <property type="evidence" value="ECO:0007669"/>
    <property type="project" value="UniProtKB-KW"/>
</dbReference>
<dbReference type="PROSITE" id="PS50940">
    <property type="entry name" value="CHIT_BIND_II"/>
    <property type="match status" value="1"/>
</dbReference>
<feature type="chain" id="PRO_5001644986" evidence="8">
    <location>
        <begin position="24"/>
        <end position="513"/>
    </location>
</feature>
<dbReference type="InterPro" id="IPR002557">
    <property type="entry name" value="Chitin-bd_dom"/>
</dbReference>
<evidence type="ECO:0000256" key="7">
    <source>
        <dbReference type="SAM" id="MobiDB-lite"/>
    </source>
</evidence>
<dbReference type="PANTHER" id="PTHR11177:SF360">
    <property type="entry name" value="CHITINASE 4-RELATED"/>
    <property type="match status" value="1"/>
</dbReference>
<dbReference type="InterPro" id="IPR036508">
    <property type="entry name" value="Chitin-bd_dom_sf"/>
</dbReference>
<evidence type="ECO:0000256" key="1">
    <source>
        <dbReference type="ARBA" id="ARBA00009121"/>
    </source>
</evidence>
<evidence type="ECO:0000256" key="5">
    <source>
        <dbReference type="ARBA" id="ARBA00023295"/>
    </source>
</evidence>
<feature type="domain" description="Chitin-binding type-2" evidence="9">
    <location>
        <begin position="457"/>
        <end position="513"/>
    </location>
</feature>
<dbReference type="GO" id="GO:0006032">
    <property type="term" value="P:chitin catabolic process"/>
    <property type="evidence" value="ECO:0007669"/>
    <property type="project" value="TreeGrafter"/>
</dbReference>
<dbReference type="OrthoDB" id="73875at2759"/>
<dbReference type="CDD" id="cd02872">
    <property type="entry name" value="GH18_chitolectin_chitotriosidase"/>
    <property type="match status" value="1"/>
</dbReference>
<dbReference type="FunCoup" id="A0A067RCR8">
    <property type="interactions" value="33"/>
</dbReference>
<dbReference type="SUPFAM" id="SSF57625">
    <property type="entry name" value="Invertebrate chitin-binding proteins"/>
    <property type="match status" value="1"/>
</dbReference>
<sequence length="513" mass="55864">MKTWLLILGAAITLFNLAVPITAKRKVVCYHGSWSVYRPGDGKFEIEYIDPNLCTHVIYTFVGIEYNGGIRILDSWNEIDKGGFRRFNDLKKRNPSLKTSVAIGGWNEGSSTYSSVVNDATRRAAFVKNIVDFVKQYEFDGFDLDWEYPAQRGGAATDKAAFILLLKELRVKFDEHGLLLSAAVASAESSASLSYNILEVGKYLDFINVMTYDLHGSWDPVTGHSAPLYGGPNDGLTVDAAIQYWITQGAPREKIILGIGTYGRSFTLSSASQCSIGAPTIGAGSAGPYTREAGALGYNEICERVSTWNVKWDDQQKVPYACNGNQWVGYDDIRSTTHKAEYVVQHDLGGAMIWSVETDDFLGKCHGVKYPLLKAINDVLFGDVPPSKNQSTSESQPATTTAKATTTTSKATTSKSTTTTTTAAITTTAAAPPAGQDSTSPTQPPDAPTDSGSSDPPKLCTEEGYVRDPNDKRIFYQCHKFSGDFTAFRFECALGLVFDISINVCNWASAVKD</sequence>
<dbReference type="InterPro" id="IPR029070">
    <property type="entry name" value="Chitinase_insertion_sf"/>
</dbReference>
<dbReference type="Pfam" id="PF01607">
    <property type="entry name" value="CBM_14"/>
    <property type="match status" value="1"/>
</dbReference>
<dbReference type="InterPro" id="IPR001579">
    <property type="entry name" value="Glyco_hydro_18_chit_AS"/>
</dbReference>
<evidence type="ECO:0000313" key="11">
    <source>
        <dbReference type="EMBL" id="KDR17721.1"/>
    </source>
</evidence>